<dbReference type="EMBL" id="SBKN01000002">
    <property type="protein sequence ID" value="RXR23252.1"/>
    <property type="molecule type" value="Genomic_DNA"/>
</dbReference>
<evidence type="ECO:0000256" key="3">
    <source>
        <dbReference type="ARBA" id="ARBA00022519"/>
    </source>
</evidence>
<keyword evidence="11" id="KW-0915">Sodium</keyword>
<comment type="function">
    <text evidence="11">Fluoride-specific ion channel. Important for reducing fluoride concentration in the cell, thus reducing its toxicity.</text>
</comment>
<evidence type="ECO:0000256" key="11">
    <source>
        <dbReference type="HAMAP-Rule" id="MF_00454"/>
    </source>
</evidence>
<keyword evidence="7 11" id="KW-0472">Membrane</keyword>
<keyword evidence="8 11" id="KW-0407">Ion channel</keyword>
<evidence type="ECO:0000313" key="13">
    <source>
        <dbReference type="Proteomes" id="UP000289857"/>
    </source>
</evidence>
<dbReference type="PANTHER" id="PTHR28259">
    <property type="entry name" value="FLUORIDE EXPORT PROTEIN 1-RELATED"/>
    <property type="match status" value="1"/>
</dbReference>
<dbReference type="Pfam" id="PF02537">
    <property type="entry name" value="CRCB"/>
    <property type="match status" value="1"/>
</dbReference>
<dbReference type="InterPro" id="IPR003691">
    <property type="entry name" value="FluC"/>
</dbReference>
<evidence type="ECO:0000256" key="10">
    <source>
        <dbReference type="ARBA" id="ARBA00035585"/>
    </source>
</evidence>
<evidence type="ECO:0000256" key="7">
    <source>
        <dbReference type="ARBA" id="ARBA00023136"/>
    </source>
</evidence>
<comment type="caution">
    <text evidence="12">The sequence shown here is derived from an EMBL/GenBank/DDBJ whole genome shotgun (WGS) entry which is preliminary data.</text>
</comment>
<feature type="binding site" evidence="11">
    <location>
        <position position="75"/>
    </location>
    <ligand>
        <name>Na(+)</name>
        <dbReference type="ChEBI" id="CHEBI:29101"/>
        <note>structural</note>
    </ligand>
</feature>
<gene>
    <name evidence="11 12" type="primary">crcB</name>
    <name evidence="11" type="synonym">fluC</name>
    <name evidence="12" type="ORF">EQG61_04590</name>
</gene>
<dbReference type="GO" id="GO:0005886">
    <property type="term" value="C:plasma membrane"/>
    <property type="evidence" value="ECO:0007669"/>
    <property type="project" value="UniProtKB-SubCell"/>
</dbReference>
<evidence type="ECO:0000313" key="12">
    <source>
        <dbReference type="EMBL" id="RXR23252.1"/>
    </source>
</evidence>
<dbReference type="HAMAP" id="MF_00454">
    <property type="entry name" value="FluC"/>
    <property type="match status" value="1"/>
</dbReference>
<dbReference type="NCBIfam" id="TIGR00494">
    <property type="entry name" value="crcB"/>
    <property type="match status" value="1"/>
</dbReference>
<proteinExistence type="inferred from homology"/>
<evidence type="ECO:0000256" key="4">
    <source>
        <dbReference type="ARBA" id="ARBA00022692"/>
    </source>
</evidence>
<evidence type="ECO:0000256" key="8">
    <source>
        <dbReference type="ARBA" id="ARBA00023303"/>
    </source>
</evidence>
<accession>A0A4Q1KD19</accession>
<comment type="activity regulation">
    <text evidence="11">Na(+) is not transported, but it plays an essential structural role and its presence is essential for fluoride channel function.</text>
</comment>
<evidence type="ECO:0000256" key="6">
    <source>
        <dbReference type="ARBA" id="ARBA00023065"/>
    </source>
</evidence>
<name>A0A4Q1KD19_9FLAO</name>
<organism evidence="12 13">
    <name type="scientific">Flavobacterium stagni</name>
    <dbReference type="NCBI Taxonomy" id="2506421"/>
    <lineage>
        <taxon>Bacteria</taxon>
        <taxon>Pseudomonadati</taxon>
        <taxon>Bacteroidota</taxon>
        <taxon>Flavobacteriia</taxon>
        <taxon>Flavobacteriales</taxon>
        <taxon>Flavobacteriaceae</taxon>
        <taxon>Flavobacterium</taxon>
    </lineage>
</organism>
<dbReference type="GO" id="GO:0046872">
    <property type="term" value="F:metal ion binding"/>
    <property type="evidence" value="ECO:0007669"/>
    <property type="project" value="UniProtKB-KW"/>
</dbReference>
<dbReference type="GO" id="GO:0140114">
    <property type="term" value="P:cellular detoxification of fluoride"/>
    <property type="evidence" value="ECO:0007669"/>
    <property type="project" value="UniProtKB-UniRule"/>
</dbReference>
<feature type="transmembrane region" description="Helical" evidence="11">
    <location>
        <begin position="6"/>
        <end position="25"/>
    </location>
</feature>
<evidence type="ECO:0000256" key="1">
    <source>
        <dbReference type="ARBA" id="ARBA00004651"/>
    </source>
</evidence>
<feature type="transmembrane region" description="Helical" evidence="11">
    <location>
        <begin position="67"/>
        <end position="85"/>
    </location>
</feature>
<evidence type="ECO:0000256" key="5">
    <source>
        <dbReference type="ARBA" id="ARBA00022989"/>
    </source>
</evidence>
<dbReference type="Proteomes" id="UP000289857">
    <property type="component" value="Unassembled WGS sequence"/>
</dbReference>
<keyword evidence="2 11" id="KW-1003">Cell membrane</keyword>
<dbReference type="AlphaFoldDB" id="A0A4Q1KD19"/>
<dbReference type="RefSeq" id="WP_129460735.1">
    <property type="nucleotide sequence ID" value="NZ_SBKN01000002.1"/>
</dbReference>
<comment type="similarity">
    <text evidence="9 11">Belongs to the fluoride channel Fluc/FEX (TC 1.A.43) family.</text>
</comment>
<comment type="subcellular location">
    <subcellularLocation>
        <location evidence="1 11">Cell membrane</location>
        <topology evidence="1 11">Multi-pass membrane protein</topology>
    </subcellularLocation>
</comment>
<dbReference type="PANTHER" id="PTHR28259:SF1">
    <property type="entry name" value="FLUORIDE EXPORT PROTEIN 1-RELATED"/>
    <property type="match status" value="1"/>
</dbReference>
<feature type="transmembrane region" description="Helical" evidence="11">
    <location>
        <begin position="97"/>
        <end position="120"/>
    </location>
</feature>
<evidence type="ECO:0000256" key="2">
    <source>
        <dbReference type="ARBA" id="ARBA00022475"/>
    </source>
</evidence>
<keyword evidence="11" id="KW-0479">Metal-binding</keyword>
<keyword evidence="3" id="KW-0997">Cell inner membrane</keyword>
<feature type="transmembrane region" description="Helical" evidence="11">
    <location>
        <begin position="32"/>
        <end position="55"/>
    </location>
</feature>
<protein>
    <recommendedName>
        <fullName evidence="11">Fluoride-specific ion channel FluC</fullName>
    </recommendedName>
</protein>
<evidence type="ECO:0000256" key="9">
    <source>
        <dbReference type="ARBA" id="ARBA00035120"/>
    </source>
</evidence>
<sequence>MKTLIFVGIGGAIGSILRYLTGIYFQKMDTGNFPLATFIANAIGCLLIGLFMGYLTKNNLVDTQLKWFLVTGFCGGFTTFSTFGFENIQLLQQQQYLLALTYTLVSVFVGITAVFLGLWFTR</sequence>
<keyword evidence="11" id="KW-0813">Transport</keyword>
<comment type="catalytic activity">
    <reaction evidence="10">
        <text>fluoride(in) = fluoride(out)</text>
        <dbReference type="Rhea" id="RHEA:76159"/>
        <dbReference type="ChEBI" id="CHEBI:17051"/>
    </reaction>
    <physiologicalReaction direction="left-to-right" evidence="10">
        <dbReference type="Rhea" id="RHEA:76160"/>
    </physiologicalReaction>
</comment>
<reference evidence="13" key="1">
    <citation type="submission" date="2019-01" db="EMBL/GenBank/DDBJ databases">
        <title>Cytophagaceae bacterium strain CAR-16.</title>
        <authorList>
            <person name="Chen W.-M."/>
        </authorList>
    </citation>
    <scope>NUCLEOTIDE SEQUENCE [LARGE SCALE GENOMIC DNA]</scope>
    <source>
        <strain evidence="13">WWJ-16</strain>
    </source>
</reference>
<keyword evidence="13" id="KW-1185">Reference proteome</keyword>
<keyword evidence="5 11" id="KW-1133">Transmembrane helix</keyword>
<keyword evidence="4 11" id="KW-0812">Transmembrane</keyword>
<keyword evidence="6 11" id="KW-0406">Ion transport</keyword>
<feature type="binding site" evidence="11">
    <location>
        <position position="78"/>
    </location>
    <ligand>
        <name>Na(+)</name>
        <dbReference type="ChEBI" id="CHEBI:29101"/>
        <note>structural</note>
    </ligand>
</feature>
<dbReference type="GO" id="GO:0062054">
    <property type="term" value="F:fluoride channel activity"/>
    <property type="evidence" value="ECO:0007669"/>
    <property type="project" value="UniProtKB-UniRule"/>
</dbReference>
<dbReference type="OrthoDB" id="9815830at2"/>